<dbReference type="Proteomes" id="UP000272025">
    <property type="component" value="Unassembled WGS sequence"/>
</dbReference>
<dbReference type="GeneID" id="39584161"/>
<organism evidence="2 3">
    <name type="scientific">Sodiomyces alkalinus (strain CBS 110278 / VKM F-3762 / F11)</name>
    <name type="common">Alkaliphilic filamentous fungus</name>
    <dbReference type="NCBI Taxonomy" id="1314773"/>
    <lineage>
        <taxon>Eukaryota</taxon>
        <taxon>Fungi</taxon>
        <taxon>Dikarya</taxon>
        <taxon>Ascomycota</taxon>
        <taxon>Pezizomycotina</taxon>
        <taxon>Sordariomycetes</taxon>
        <taxon>Hypocreomycetidae</taxon>
        <taxon>Glomerellales</taxon>
        <taxon>Plectosphaerellaceae</taxon>
        <taxon>Sodiomyces</taxon>
    </lineage>
</organism>
<dbReference type="RefSeq" id="XP_028462927.1">
    <property type="nucleotide sequence ID" value="XM_028615684.1"/>
</dbReference>
<accession>A0A3N2PKR3</accession>
<keyword evidence="3" id="KW-1185">Reference proteome</keyword>
<gene>
    <name evidence="2" type="ORF">SODALDRAFT_77888</name>
</gene>
<dbReference type="AlphaFoldDB" id="A0A3N2PKR3"/>
<evidence type="ECO:0000256" key="1">
    <source>
        <dbReference type="SAM" id="MobiDB-lite"/>
    </source>
</evidence>
<proteinExistence type="predicted"/>
<evidence type="ECO:0000313" key="2">
    <source>
        <dbReference type="EMBL" id="ROT35121.1"/>
    </source>
</evidence>
<evidence type="ECO:0000313" key="3">
    <source>
        <dbReference type="Proteomes" id="UP000272025"/>
    </source>
</evidence>
<protein>
    <submittedName>
        <fullName evidence="2">Uncharacterized protein</fullName>
    </submittedName>
</protein>
<dbReference type="EMBL" id="ML119062">
    <property type="protein sequence ID" value="ROT35121.1"/>
    <property type="molecule type" value="Genomic_DNA"/>
</dbReference>
<sequence>MKTPNALDNRVRHRDRAKRIISSFGTPRRKEEEKNEKKEGQALSKSQPLKRYGPPINPLSVAEFNLLLKRDPCSSLLSRNKLQPNWGSPYGVLVLFRLPIPTFQNPSSRSCLVLVPGLV</sequence>
<feature type="compositionally biased region" description="Basic and acidic residues" evidence="1">
    <location>
        <begin position="28"/>
        <end position="40"/>
    </location>
</feature>
<feature type="region of interest" description="Disordered" evidence="1">
    <location>
        <begin position="1"/>
        <end position="54"/>
    </location>
</feature>
<name>A0A3N2PKR3_SODAK</name>
<reference evidence="2 3" key="1">
    <citation type="journal article" date="2018" name="Mol. Ecol.">
        <title>The obligate alkalophilic soda-lake fungus Sodiomyces alkalinus has shifted to a protein diet.</title>
        <authorList>
            <person name="Grum-Grzhimaylo A.A."/>
            <person name="Falkoski D.L."/>
            <person name="van den Heuvel J."/>
            <person name="Valero-Jimenez C.A."/>
            <person name="Min B."/>
            <person name="Choi I.G."/>
            <person name="Lipzen A."/>
            <person name="Daum C.G."/>
            <person name="Aanen D.K."/>
            <person name="Tsang A."/>
            <person name="Henrissat B."/>
            <person name="Bilanenko E.N."/>
            <person name="de Vries R.P."/>
            <person name="van Kan J.A.L."/>
            <person name="Grigoriev I.V."/>
            <person name="Debets A.J.M."/>
        </authorList>
    </citation>
    <scope>NUCLEOTIDE SEQUENCE [LARGE SCALE GENOMIC DNA]</scope>
    <source>
        <strain evidence="2 3">F11</strain>
    </source>
</reference>